<reference evidence="1" key="1">
    <citation type="submission" date="2020-11" db="EMBL/GenBank/DDBJ databases">
        <authorList>
            <person name="Tran Van P."/>
        </authorList>
    </citation>
    <scope>NUCLEOTIDE SEQUENCE</scope>
</reference>
<gene>
    <name evidence="1" type="ORF">NMOB1V02_LOCUS7152</name>
</gene>
<evidence type="ECO:0000313" key="2">
    <source>
        <dbReference type="Proteomes" id="UP000678499"/>
    </source>
</evidence>
<proteinExistence type="predicted"/>
<name>A0A7R9BRV5_9CRUS</name>
<dbReference type="AlphaFoldDB" id="A0A7R9BRV5"/>
<dbReference type="EMBL" id="OA883688">
    <property type="protein sequence ID" value="CAD7279480.1"/>
    <property type="molecule type" value="Genomic_DNA"/>
</dbReference>
<sequence>MYTVCRGINTKETVSCRIGEKCGLLLTTRGCGHHGPNGCIHRPICMRGEATCHNCDKAHKTCALDGRTWFCAGRAPLPRTCHVKTICMNIKPDRSYRQEEYNDEKRVDYDREDANLCKHTKCGPRAFCILQRAGPCGENQQCPLSARCIRPRIEFNEHHEDYASVEEGYQEPGGPAVARYPKNKIERLQKFYKACSPRGTPNPGMCLIGEKCERVVAWDDRCLFDRRKKCTKFTSACQVEVILQKTCPREPLHLPKVTSENYNPGAVRDNYLEQPLDYQNPVNRNPHQVPRDYPPVPIRRPHNHPPKIPYNPPPTEIFEEYFIALKA</sequence>
<protein>
    <submittedName>
        <fullName evidence="1">Uncharacterized protein</fullName>
    </submittedName>
</protein>
<dbReference type="EMBL" id="CAJPEX010001651">
    <property type="protein sequence ID" value="CAG0919632.1"/>
    <property type="molecule type" value="Genomic_DNA"/>
</dbReference>
<keyword evidence="2" id="KW-1185">Reference proteome</keyword>
<evidence type="ECO:0000313" key="1">
    <source>
        <dbReference type="EMBL" id="CAD7279480.1"/>
    </source>
</evidence>
<accession>A0A7R9BRV5</accession>
<dbReference type="Proteomes" id="UP000678499">
    <property type="component" value="Unassembled WGS sequence"/>
</dbReference>
<organism evidence="1">
    <name type="scientific">Notodromas monacha</name>
    <dbReference type="NCBI Taxonomy" id="399045"/>
    <lineage>
        <taxon>Eukaryota</taxon>
        <taxon>Metazoa</taxon>
        <taxon>Ecdysozoa</taxon>
        <taxon>Arthropoda</taxon>
        <taxon>Crustacea</taxon>
        <taxon>Oligostraca</taxon>
        <taxon>Ostracoda</taxon>
        <taxon>Podocopa</taxon>
        <taxon>Podocopida</taxon>
        <taxon>Cypridocopina</taxon>
        <taxon>Cypridoidea</taxon>
        <taxon>Cyprididae</taxon>
        <taxon>Notodromas</taxon>
    </lineage>
</organism>